<organism evidence="2 3">
    <name type="scientific">Amycolatopsis thailandensis</name>
    <dbReference type="NCBI Taxonomy" id="589330"/>
    <lineage>
        <taxon>Bacteria</taxon>
        <taxon>Bacillati</taxon>
        <taxon>Actinomycetota</taxon>
        <taxon>Actinomycetes</taxon>
        <taxon>Pseudonocardiales</taxon>
        <taxon>Pseudonocardiaceae</taxon>
        <taxon>Amycolatopsis</taxon>
    </lineage>
</organism>
<sequence length="344" mass="37042">MDGYFNALDAETTSESVSNEELLEGISEDLKVGAEKAFLALDLLFSPFPGFELDLGGPRKEEVRDFFLEFSEAELVGNNSLQVMIEAYERIWNAFGDTKTSLDRSLVLLLKWRGEGAESAKSYIQGLVNTYTRVGTKLTVLEADIVAARDAIASARHDLTQLSEALLAAAKKYRDDQERQDESALFKALAAGFAAAVGVLLVAAAPATGGLTAATFFTTANAIQFAGATAGAGISTYASEQSAVFGDSPETLYTSYKDSVDSVRESMYRASEALISKINAEINGLPAIPEPPDVSPGDTFDPSNFETEKTDKGTEKRVRDKNVDISNDGKFEQPPMELSPLPTD</sequence>
<dbReference type="Proteomes" id="UP000215223">
    <property type="component" value="Unassembled WGS sequence"/>
</dbReference>
<feature type="compositionally biased region" description="Basic and acidic residues" evidence="1">
    <location>
        <begin position="306"/>
        <end position="331"/>
    </location>
</feature>
<proteinExistence type="predicted"/>
<keyword evidence="3" id="KW-1185">Reference proteome</keyword>
<reference evidence="2 3" key="1">
    <citation type="submission" date="2017-07" db="EMBL/GenBank/DDBJ databases">
        <title>Amycolatopsis thailandensis Genome sequencing and assembly.</title>
        <authorList>
            <person name="Kaur N."/>
            <person name="Mayilraj S."/>
        </authorList>
    </citation>
    <scope>NUCLEOTIDE SEQUENCE [LARGE SCALE GENOMIC DNA]</scope>
    <source>
        <strain evidence="2 3">JCM 16380</strain>
    </source>
</reference>
<evidence type="ECO:0000313" key="3">
    <source>
        <dbReference type="Proteomes" id="UP000215223"/>
    </source>
</evidence>
<evidence type="ECO:0000313" key="2">
    <source>
        <dbReference type="EMBL" id="OXM48648.1"/>
    </source>
</evidence>
<dbReference type="OrthoDB" id="3636264at2"/>
<dbReference type="EMBL" id="NMQT01000119">
    <property type="protein sequence ID" value="OXM48648.1"/>
    <property type="molecule type" value="Genomic_DNA"/>
</dbReference>
<accession>A0A229RPQ1</accession>
<dbReference type="AlphaFoldDB" id="A0A229RPQ1"/>
<feature type="region of interest" description="Disordered" evidence="1">
    <location>
        <begin position="286"/>
        <end position="344"/>
    </location>
</feature>
<comment type="caution">
    <text evidence="2">The sequence shown here is derived from an EMBL/GenBank/DDBJ whole genome shotgun (WGS) entry which is preliminary data.</text>
</comment>
<name>A0A229RPQ1_9PSEU</name>
<evidence type="ECO:0000256" key="1">
    <source>
        <dbReference type="SAM" id="MobiDB-lite"/>
    </source>
</evidence>
<gene>
    <name evidence="2" type="ORF">CFP71_31925</name>
</gene>
<dbReference type="RefSeq" id="WP_093937669.1">
    <property type="nucleotide sequence ID" value="NZ_NMQT01000119.1"/>
</dbReference>
<protein>
    <submittedName>
        <fullName evidence="2">Uncharacterized protein</fullName>
    </submittedName>
</protein>